<dbReference type="EMBL" id="JH598070">
    <property type="status" value="NOT_ANNOTATED_CDS"/>
    <property type="molecule type" value="Genomic_DNA"/>
</dbReference>
<organism evidence="2 3">
    <name type="scientific">Hyaloperonospora arabidopsidis (strain Emoy2)</name>
    <name type="common">Downy mildew agent</name>
    <name type="synonym">Peronospora arabidopsidis</name>
    <dbReference type="NCBI Taxonomy" id="559515"/>
    <lineage>
        <taxon>Eukaryota</taxon>
        <taxon>Sar</taxon>
        <taxon>Stramenopiles</taxon>
        <taxon>Oomycota</taxon>
        <taxon>Peronosporomycetes</taxon>
        <taxon>Peronosporales</taxon>
        <taxon>Peronosporaceae</taxon>
        <taxon>Hyaloperonospora</taxon>
    </lineage>
</organism>
<reference evidence="3" key="1">
    <citation type="journal article" date="2010" name="Science">
        <title>Signatures of adaptation to obligate biotrophy in the Hyaloperonospora arabidopsidis genome.</title>
        <authorList>
            <person name="Baxter L."/>
            <person name="Tripathy S."/>
            <person name="Ishaque N."/>
            <person name="Boot N."/>
            <person name="Cabral A."/>
            <person name="Kemen E."/>
            <person name="Thines M."/>
            <person name="Ah-Fong A."/>
            <person name="Anderson R."/>
            <person name="Badejoko W."/>
            <person name="Bittner-Eddy P."/>
            <person name="Boore J.L."/>
            <person name="Chibucos M.C."/>
            <person name="Coates M."/>
            <person name="Dehal P."/>
            <person name="Delehaunty K."/>
            <person name="Dong S."/>
            <person name="Downton P."/>
            <person name="Dumas B."/>
            <person name="Fabro G."/>
            <person name="Fronick C."/>
            <person name="Fuerstenberg S.I."/>
            <person name="Fulton L."/>
            <person name="Gaulin E."/>
            <person name="Govers F."/>
            <person name="Hughes L."/>
            <person name="Humphray S."/>
            <person name="Jiang R.H."/>
            <person name="Judelson H."/>
            <person name="Kamoun S."/>
            <person name="Kyung K."/>
            <person name="Meijer H."/>
            <person name="Minx P."/>
            <person name="Morris P."/>
            <person name="Nelson J."/>
            <person name="Phuntumart V."/>
            <person name="Qutob D."/>
            <person name="Rehmany A."/>
            <person name="Rougon-Cardoso A."/>
            <person name="Ryden P."/>
            <person name="Torto-Alalibo T."/>
            <person name="Studholme D."/>
            <person name="Wang Y."/>
            <person name="Win J."/>
            <person name="Wood J."/>
            <person name="Clifton S.W."/>
            <person name="Rogers J."/>
            <person name="Van den Ackerveken G."/>
            <person name="Jones J.D."/>
            <person name="McDowell J.M."/>
            <person name="Beynon J."/>
            <person name="Tyler B.M."/>
        </authorList>
    </citation>
    <scope>NUCLEOTIDE SEQUENCE [LARGE SCALE GENOMIC DNA]</scope>
    <source>
        <strain evidence="3">Emoy2</strain>
    </source>
</reference>
<accession>M4BAG8</accession>
<dbReference type="HOGENOM" id="CLU_2763263_0_0_1"/>
<sequence>MDFKDPLPVGLSGSQEKRVPDSRGRRAPRFFYKQYPHKIALHRVHFSLLLAKKMTSGFPRTYDALTRLRN</sequence>
<keyword evidence="3" id="KW-1185">Reference proteome</keyword>
<evidence type="ECO:0000313" key="3">
    <source>
        <dbReference type="Proteomes" id="UP000011713"/>
    </source>
</evidence>
<dbReference type="EnsemblProtists" id="HpaT803278">
    <property type="protein sequence ID" value="HpaP803278"/>
    <property type="gene ID" value="HpaG803278"/>
</dbReference>
<feature type="compositionally biased region" description="Basic and acidic residues" evidence="1">
    <location>
        <begin position="15"/>
        <end position="24"/>
    </location>
</feature>
<reference evidence="2" key="2">
    <citation type="submission" date="2015-06" db="UniProtKB">
        <authorList>
            <consortium name="EnsemblProtists"/>
        </authorList>
    </citation>
    <scope>IDENTIFICATION</scope>
    <source>
        <strain evidence="2">Emoy2</strain>
    </source>
</reference>
<evidence type="ECO:0000256" key="1">
    <source>
        <dbReference type="SAM" id="MobiDB-lite"/>
    </source>
</evidence>
<dbReference type="AlphaFoldDB" id="M4BAG8"/>
<proteinExistence type="predicted"/>
<dbReference type="InParanoid" id="M4BAG8"/>
<dbReference type="Proteomes" id="UP000011713">
    <property type="component" value="Unassembled WGS sequence"/>
</dbReference>
<name>M4BAG8_HYAAE</name>
<dbReference type="VEuPathDB" id="FungiDB:HpaG803278"/>
<evidence type="ECO:0000313" key="2">
    <source>
        <dbReference type="EnsemblProtists" id="HpaP803278"/>
    </source>
</evidence>
<protein>
    <submittedName>
        <fullName evidence="2">Uncharacterized protein</fullName>
    </submittedName>
</protein>
<feature type="region of interest" description="Disordered" evidence="1">
    <location>
        <begin position="1"/>
        <end position="25"/>
    </location>
</feature>